<evidence type="ECO:0000256" key="4">
    <source>
        <dbReference type="SAM" id="Phobius"/>
    </source>
</evidence>
<accession>A0A2P5FDA9</accession>
<keyword evidence="7" id="KW-1185">Reference proteome</keyword>
<dbReference type="SUPFAM" id="SSF56112">
    <property type="entry name" value="Protein kinase-like (PK-like)"/>
    <property type="match status" value="1"/>
</dbReference>
<dbReference type="InterPro" id="IPR001245">
    <property type="entry name" value="Ser-Thr/Tyr_kinase_cat_dom"/>
</dbReference>
<dbReference type="GO" id="GO:0005524">
    <property type="term" value="F:ATP binding"/>
    <property type="evidence" value="ECO:0007669"/>
    <property type="project" value="UniProtKB-UniRule"/>
</dbReference>
<dbReference type="InterPro" id="IPR000719">
    <property type="entry name" value="Prot_kinase_dom"/>
</dbReference>
<evidence type="ECO:0000256" key="3">
    <source>
        <dbReference type="SAM" id="MobiDB-lite"/>
    </source>
</evidence>
<dbReference type="Gene3D" id="3.30.200.20">
    <property type="entry name" value="Phosphorylase Kinase, domain 1"/>
    <property type="match status" value="1"/>
</dbReference>
<dbReference type="AlphaFoldDB" id="A0A2P5FDA9"/>
<keyword evidence="2" id="KW-0067">ATP-binding</keyword>
<protein>
    <submittedName>
        <fullName evidence="6">Tyrosine-protein kinase</fullName>
    </submittedName>
</protein>
<evidence type="ECO:0000256" key="1">
    <source>
        <dbReference type="ARBA" id="ARBA00004479"/>
    </source>
</evidence>
<feature type="transmembrane region" description="Helical" evidence="4">
    <location>
        <begin position="37"/>
        <end position="60"/>
    </location>
</feature>
<comment type="caution">
    <text evidence="6">The sequence shown here is derived from an EMBL/GenBank/DDBJ whole genome shotgun (WGS) entry which is preliminary data.</text>
</comment>
<dbReference type="InterPro" id="IPR011009">
    <property type="entry name" value="Kinase-like_dom_sf"/>
</dbReference>
<dbReference type="GO" id="GO:0016020">
    <property type="term" value="C:membrane"/>
    <property type="evidence" value="ECO:0007669"/>
    <property type="project" value="UniProtKB-SubCell"/>
</dbReference>
<dbReference type="InterPro" id="IPR017441">
    <property type="entry name" value="Protein_kinase_ATP_BS"/>
</dbReference>
<feature type="domain" description="Protein kinase" evidence="5">
    <location>
        <begin position="97"/>
        <end position="328"/>
    </location>
</feature>
<keyword evidence="4" id="KW-0812">Transmembrane</keyword>
<dbReference type="InterPro" id="IPR051824">
    <property type="entry name" value="LRR_Rcpt-Like_S/T_Kinase"/>
</dbReference>
<feature type="binding site" evidence="2">
    <location>
        <position position="125"/>
    </location>
    <ligand>
        <name>ATP</name>
        <dbReference type="ChEBI" id="CHEBI:30616"/>
    </ligand>
</feature>
<dbReference type="PROSITE" id="PS00107">
    <property type="entry name" value="PROTEIN_KINASE_ATP"/>
    <property type="match status" value="1"/>
</dbReference>
<sequence>MLYCMALAYLCFNNPFCCSVSCWLYNPFAESKKQSRIPIVAGVVTSILCLIFLITGVITWRRCHRDTYTRKRSDLTGLELLAGSFTLRQLRVATGDFSSENKIGEGGFGSVYKGQLSDGTVIAVKQLSSKSRQGNREFVTEIGMISGLQHPNLVKLYGCCIEGDQLLLAFVLQRKGELSEIMDPNLENKFNKEEAETVLKVALLCTNASSVLRPTMSEVVSMLEGQTEIQEVVSDPGIYGDDLANDLRFKPLKAYYQQIQNKSATETKDSNPLSTKFAEPSTSTSAHDLYKINPESLTISAHDLYENNPECFDTNDFSSLVSRRSSST</sequence>
<dbReference type="PROSITE" id="PS50011">
    <property type="entry name" value="PROTEIN_KINASE_DOM"/>
    <property type="match status" value="1"/>
</dbReference>
<evidence type="ECO:0000259" key="5">
    <source>
        <dbReference type="PROSITE" id="PS50011"/>
    </source>
</evidence>
<evidence type="ECO:0000256" key="2">
    <source>
        <dbReference type="PROSITE-ProRule" id="PRU10141"/>
    </source>
</evidence>
<dbReference type="InParanoid" id="A0A2P5FDA9"/>
<comment type="subcellular location">
    <subcellularLocation>
        <location evidence="1">Membrane</location>
        <topology evidence="1">Single-pass type I membrane protein</topology>
    </subcellularLocation>
</comment>
<keyword evidence="2" id="KW-0547">Nucleotide-binding</keyword>
<dbReference type="FunFam" id="3.30.200.20:FF:000217">
    <property type="entry name" value="probable LRR receptor-like serine/threonine-protein kinase At1g53430"/>
    <property type="match status" value="1"/>
</dbReference>
<organism evidence="6 7">
    <name type="scientific">Trema orientale</name>
    <name type="common">Charcoal tree</name>
    <name type="synonym">Celtis orientalis</name>
    <dbReference type="NCBI Taxonomy" id="63057"/>
    <lineage>
        <taxon>Eukaryota</taxon>
        <taxon>Viridiplantae</taxon>
        <taxon>Streptophyta</taxon>
        <taxon>Embryophyta</taxon>
        <taxon>Tracheophyta</taxon>
        <taxon>Spermatophyta</taxon>
        <taxon>Magnoliopsida</taxon>
        <taxon>eudicotyledons</taxon>
        <taxon>Gunneridae</taxon>
        <taxon>Pentapetalae</taxon>
        <taxon>rosids</taxon>
        <taxon>fabids</taxon>
        <taxon>Rosales</taxon>
        <taxon>Cannabaceae</taxon>
        <taxon>Trema</taxon>
    </lineage>
</organism>
<reference evidence="7" key="1">
    <citation type="submission" date="2016-06" db="EMBL/GenBank/DDBJ databases">
        <title>Parallel loss of symbiosis genes in relatives of nitrogen-fixing non-legume Parasponia.</title>
        <authorList>
            <person name="Van Velzen R."/>
            <person name="Holmer R."/>
            <person name="Bu F."/>
            <person name="Rutten L."/>
            <person name="Van Zeijl A."/>
            <person name="Liu W."/>
            <person name="Santuari L."/>
            <person name="Cao Q."/>
            <person name="Sharma T."/>
            <person name="Shen D."/>
            <person name="Roswanjaya Y."/>
            <person name="Wardhani T."/>
            <person name="Kalhor M.S."/>
            <person name="Jansen J."/>
            <person name="Van den Hoogen J."/>
            <person name="Gungor B."/>
            <person name="Hartog M."/>
            <person name="Hontelez J."/>
            <person name="Verver J."/>
            <person name="Yang W.-C."/>
            <person name="Schijlen E."/>
            <person name="Repin R."/>
            <person name="Schilthuizen M."/>
            <person name="Schranz E."/>
            <person name="Heidstra R."/>
            <person name="Miyata K."/>
            <person name="Fedorova E."/>
            <person name="Kohlen W."/>
            <person name="Bisseling T."/>
            <person name="Smit S."/>
            <person name="Geurts R."/>
        </authorList>
    </citation>
    <scope>NUCLEOTIDE SEQUENCE [LARGE SCALE GENOMIC DNA]</scope>
    <source>
        <strain evidence="7">cv. RG33-2</strain>
    </source>
</reference>
<keyword evidence="4" id="KW-1133">Transmembrane helix</keyword>
<dbReference type="GO" id="GO:0004672">
    <property type="term" value="F:protein kinase activity"/>
    <property type="evidence" value="ECO:0007669"/>
    <property type="project" value="InterPro"/>
</dbReference>
<keyword evidence="6" id="KW-0418">Kinase</keyword>
<keyword evidence="4" id="KW-0472">Membrane</keyword>
<dbReference type="Proteomes" id="UP000237000">
    <property type="component" value="Unassembled WGS sequence"/>
</dbReference>
<dbReference type="STRING" id="63057.A0A2P5FDA9"/>
<dbReference type="OrthoDB" id="1700539at2759"/>
<dbReference type="PANTHER" id="PTHR48006">
    <property type="entry name" value="LEUCINE-RICH REPEAT-CONTAINING PROTEIN DDB_G0281931-RELATED"/>
    <property type="match status" value="1"/>
</dbReference>
<gene>
    <name evidence="6" type="ORF">TorRG33x02_083030</name>
</gene>
<keyword evidence="6" id="KW-0808">Transferase</keyword>
<dbReference type="EMBL" id="JXTC01000042">
    <property type="protein sequence ID" value="PON95780.1"/>
    <property type="molecule type" value="Genomic_DNA"/>
</dbReference>
<feature type="region of interest" description="Disordered" evidence="3">
    <location>
        <begin position="263"/>
        <end position="285"/>
    </location>
</feature>
<name>A0A2P5FDA9_TREOI</name>
<evidence type="ECO:0000313" key="6">
    <source>
        <dbReference type="EMBL" id="PON95780.1"/>
    </source>
</evidence>
<evidence type="ECO:0000313" key="7">
    <source>
        <dbReference type="Proteomes" id="UP000237000"/>
    </source>
</evidence>
<feature type="transmembrane region" description="Helical" evidence="4">
    <location>
        <begin position="6"/>
        <end position="25"/>
    </location>
</feature>
<dbReference type="PANTHER" id="PTHR48006:SF81">
    <property type="entry name" value="PROTEIN KINASE DOMAIN-CONTAINING PROTEIN"/>
    <property type="match status" value="1"/>
</dbReference>
<proteinExistence type="predicted"/>
<dbReference type="Pfam" id="PF07714">
    <property type="entry name" value="PK_Tyr_Ser-Thr"/>
    <property type="match status" value="1"/>
</dbReference>